<protein>
    <submittedName>
        <fullName evidence="1">Uncharacterized protein</fullName>
    </submittedName>
</protein>
<accession>A0A4R5W7H2</accession>
<evidence type="ECO:0000313" key="2">
    <source>
        <dbReference type="Proteomes" id="UP000294929"/>
    </source>
</evidence>
<reference evidence="1 2" key="1">
    <citation type="submission" date="2019-01" db="EMBL/GenBank/DDBJ databases">
        <title>High-quality-draft genome sequences of five non-tuberculosis mycobacteriaceae isolated from a nosocomial environment.</title>
        <authorList>
            <person name="Tiago I."/>
            <person name="Alarico S."/>
            <person name="Pereira S.G."/>
            <person name="Coelho C."/>
            <person name="Maranha A."/>
            <person name="Empadinhas N."/>
        </authorList>
    </citation>
    <scope>NUCLEOTIDE SEQUENCE [LARGE SCALE GENOMIC DNA]</scope>
    <source>
        <strain evidence="1 2">24AIII</strain>
    </source>
</reference>
<organism evidence="1 2">
    <name type="scientific">Mycolicibacterium mucogenicum</name>
    <name type="common">Mycobacterium mucogenicum</name>
    <dbReference type="NCBI Taxonomy" id="56689"/>
    <lineage>
        <taxon>Bacteria</taxon>
        <taxon>Bacillati</taxon>
        <taxon>Actinomycetota</taxon>
        <taxon>Actinomycetes</taxon>
        <taxon>Mycobacteriales</taxon>
        <taxon>Mycobacteriaceae</taxon>
        <taxon>Mycolicibacterium</taxon>
    </lineage>
</organism>
<dbReference type="RefSeq" id="WP_133428248.1">
    <property type="nucleotide sequence ID" value="NZ_SDLO01000032.1"/>
</dbReference>
<dbReference type="AlphaFoldDB" id="A0A4R5W7H2"/>
<dbReference type="EMBL" id="SDLO01000032">
    <property type="protein sequence ID" value="TDK84752.1"/>
    <property type="molecule type" value="Genomic_DNA"/>
</dbReference>
<name>A0A4R5W7H2_MYCMU</name>
<dbReference type="Proteomes" id="UP000294929">
    <property type="component" value="Unassembled WGS sequence"/>
</dbReference>
<evidence type="ECO:0000313" key="1">
    <source>
        <dbReference type="EMBL" id="TDK84752.1"/>
    </source>
</evidence>
<gene>
    <name evidence="1" type="ORF">EUA03_24870</name>
</gene>
<proteinExistence type="predicted"/>
<sequence length="229" mass="26747">MSPRMQALCCECGQLRTCTRPRNHIEDNYWLRKPVDRDWHRETGDLKCANCGTVTRHAIILPDGHWAQNHAEKLRKAGTGWYFKNLTDADRKRIQERWHDGHPRNPRTWHQWFRSDEDEARAAGRTHLRAVCKALVPVPKRTWEQRYPSGGLDSDVLVKPRVYDPEPDADGWEYVQCVDCLYRSNQIAIDEQRKELKDKLLEYAGKLSTLDPATVISLVEQFRDAEADQ</sequence>
<comment type="caution">
    <text evidence="1">The sequence shown here is derived from an EMBL/GenBank/DDBJ whole genome shotgun (WGS) entry which is preliminary data.</text>
</comment>